<dbReference type="InParanoid" id="A0A1D3CSY6"/>
<sequence length="193" mass="20532">MQLRGLQRRLEGRLLSLQLSAQEPQLPRELMLLLFLQPLWRTATEDTGALLQHLLLCRLGGFDLGAGSGAATTLVGGEASVAPFVLPLWVLSSEPPSGTLKITVLRAAVALAPVPKEALPPADSPACTDERGSKEAEAFTESKFRCRSVEAAYAPERTPFCTEGSAADSGTPVCCCGGEDLPPDPPGRLLQRR</sequence>
<name>A0A1D3CSY6_9EIME</name>
<accession>A0A1D3CSY6</accession>
<evidence type="ECO:0000313" key="1">
    <source>
        <dbReference type="EMBL" id="OEH74306.1"/>
    </source>
</evidence>
<gene>
    <name evidence="1" type="ORF">cyc_03607</name>
</gene>
<evidence type="ECO:0000313" key="2">
    <source>
        <dbReference type="Proteomes" id="UP000095192"/>
    </source>
</evidence>
<protein>
    <submittedName>
        <fullName evidence="1">Uncharacterized protein</fullName>
    </submittedName>
</protein>
<dbReference type="VEuPathDB" id="ToxoDB:cyc_03607"/>
<keyword evidence="2" id="KW-1185">Reference proteome</keyword>
<dbReference type="AlphaFoldDB" id="A0A1D3CSY6"/>
<proteinExistence type="predicted"/>
<dbReference type="EMBL" id="JROU02002071">
    <property type="protein sequence ID" value="OEH74306.1"/>
    <property type="molecule type" value="Genomic_DNA"/>
</dbReference>
<reference evidence="1 2" key="1">
    <citation type="journal article" date="2016" name="BMC Genomics">
        <title>Comparative genomics reveals Cyclospora cayetanensis possesses coccidia-like metabolism and invasion components but unique surface antigens.</title>
        <authorList>
            <person name="Liu S."/>
            <person name="Wang L."/>
            <person name="Zheng H."/>
            <person name="Xu Z."/>
            <person name="Roellig D.M."/>
            <person name="Li N."/>
            <person name="Frace M.A."/>
            <person name="Tang K."/>
            <person name="Arrowood M.J."/>
            <person name="Moss D.M."/>
            <person name="Zhang L."/>
            <person name="Feng Y."/>
            <person name="Xiao L."/>
        </authorList>
    </citation>
    <scope>NUCLEOTIDE SEQUENCE [LARGE SCALE GENOMIC DNA]</scope>
    <source>
        <strain evidence="1 2">CHN_HEN01</strain>
    </source>
</reference>
<comment type="caution">
    <text evidence="1">The sequence shown here is derived from an EMBL/GenBank/DDBJ whole genome shotgun (WGS) entry which is preliminary data.</text>
</comment>
<organism evidence="1 2">
    <name type="scientific">Cyclospora cayetanensis</name>
    <dbReference type="NCBI Taxonomy" id="88456"/>
    <lineage>
        <taxon>Eukaryota</taxon>
        <taxon>Sar</taxon>
        <taxon>Alveolata</taxon>
        <taxon>Apicomplexa</taxon>
        <taxon>Conoidasida</taxon>
        <taxon>Coccidia</taxon>
        <taxon>Eucoccidiorida</taxon>
        <taxon>Eimeriorina</taxon>
        <taxon>Eimeriidae</taxon>
        <taxon>Cyclospora</taxon>
    </lineage>
</organism>
<dbReference type="Proteomes" id="UP000095192">
    <property type="component" value="Unassembled WGS sequence"/>
</dbReference>